<dbReference type="Pfam" id="PF22036">
    <property type="entry name" value="MoaF_like"/>
    <property type="match status" value="1"/>
</dbReference>
<dbReference type="InterPro" id="IPR053892">
    <property type="entry name" value="MoaF-like"/>
</dbReference>
<dbReference type="InterPro" id="IPR012674">
    <property type="entry name" value="Calycin"/>
</dbReference>
<feature type="domain" description="MoaF-like" evidence="1">
    <location>
        <begin position="8"/>
        <end position="102"/>
    </location>
</feature>
<dbReference type="AlphaFoldDB" id="A0AB39VTR5"/>
<protein>
    <recommendedName>
        <fullName evidence="1">MoaF-like domain-containing protein</fullName>
    </recommendedName>
</protein>
<gene>
    <name evidence="2" type="ORF">AB3G37_07645</name>
</gene>
<proteinExistence type="predicted"/>
<reference evidence="2" key="1">
    <citation type="submission" date="2024-07" db="EMBL/GenBank/DDBJ databases">
        <authorList>
            <person name="Biller S.J."/>
        </authorList>
    </citation>
    <scope>NUCLEOTIDE SEQUENCE</scope>
    <source>
        <strain evidence="2">WC2420</strain>
    </source>
</reference>
<name>A0AB39VTR5_9GAMM</name>
<dbReference type="EMBL" id="CP165628">
    <property type="protein sequence ID" value="XDU73940.1"/>
    <property type="molecule type" value="Genomic_DNA"/>
</dbReference>
<dbReference type="Gene3D" id="2.40.128.20">
    <property type="match status" value="1"/>
</dbReference>
<sequence>MTTTFPYAGKSFTLNLAESLQVINSYSEDGKTVYIEFLNGDLKGTKMDVPFKWKSLSDGNFLISWQEADKSTVVHCDNFEHKNSHAFYTMMDGSFFVMEGSIEPTKDF</sequence>
<evidence type="ECO:0000313" key="2">
    <source>
        <dbReference type="EMBL" id="XDU73940.1"/>
    </source>
</evidence>
<organism evidence="2">
    <name type="scientific">Rouxiella sp. WC2420</name>
    <dbReference type="NCBI Taxonomy" id="3234145"/>
    <lineage>
        <taxon>Bacteria</taxon>
        <taxon>Pseudomonadati</taxon>
        <taxon>Pseudomonadota</taxon>
        <taxon>Gammaproteobacteria</taxon>
        <taxon>Enterobacterales</taxon>
        <taxon>Yersiniaceae</taxon>
        <taxon>Rouxiella</taxon>
    </lineage>
</organism>
<dbReference type="RefSeq" id="WP_369790214.1">
    <property type="nucleotide sequence ID" value="NZ_CP165628.1"/>
</dbReference>
<accession>A0AB39VTR5</accession>
<evidence type="ECO:0000259" key="1">
    <source>
        <dbReference type="Pfam" id="PF22036"/>
    </source>
</evidence>